<evidence type="ECO:0000259" key="10">
    <source>
        <dbReference type="PROSITE" id="PS50857"/>
    </source>
</evidence>
<evidence type="ECO:0000256" key="3">
    <source>
        <dbReference type="ARBA" id="ARBA00022723"/>
    </source>
</evidence>
<dbReference type="InterPro" id="IPR008972">
    <property type="entry name" value="Cupredoxin"/>
</dbReference>
<accession>A0ABU3NNQ8</accession>
<dbReference type="PROSITE" id="PS00078">
    <property type="entry name" value="COX2"/>
    <property type="match status" value="1"/>
</dbReference>
<sequence length="338" mass="37561">MKHEHLARVIIVTLLALVLALPVIGKFLWHLSYPAVLEMHARLPESGGWSPSTITVRSGQPITLRFTSEDVVHGFAIGKLNQPEIEILPGEFVEATLTFSAPGTYTFYCTRWCGPNHWRMRGVINVIGDGSTPTPEPTPLYLVLGIDLDTPHRAEIMPHRMADPQRGAKLKDRLPAYALEHTTYLSNSPASLWMRLRAEPSLQVLNDDDLWDLVAWVWEQHTSPQAIATGQKLYAQNCAACHGETGQGDGVMMRDLSPPPSDNHITTYNGHTRPPDWSDPRQLLGASPALLAGKVTRGGMGTGMPYWGPIFTPEQIDALVAYLYRFAWNALPEHPLKR</sequence>
<name>A0ABU3NNQ8_9CHLR</name>
<evidence type="ECO:0000313" key="13">
    <source>
        <dbReference type="Proteomes" id="UP001254165"/>
    </source>
</evidence>
<evidence type="ECO:0000256" key="1">
    <source>
        <dbReference type="ARBA" id="ARBA00004196"/>
    </source>
</evidence>
<dbReference type="PROSITE" id="PS51007">
    <property type="entry name" value="CYTC"/>
    <property type="match status" value="1"/>
</dbReference>
<comment type="caution">
    <text evidence="12">The sequence shown here is derived from an EMBL/GenBank/DDBJ whole genome shotgun (WGS) entry which is preliminary data.</text>
</comment>
<comment type="function">
    <text evidence="6">Subunits I and II form the functional core of the enzyme complex. Electrons originating in cytochrome c are transferred via heme a and Cu(A) to the binuclear center formed by heme a3 and Cu(B).</text>
</comment>
<dbReference type="SUPFAM" id="SSF49503">
    <property type="entry name" value="Cupredoxins"/>
    <property type="match status" value="1"/>
</dbReference>
<dbReference type="Proteomes" id="UP001254165">
    <property type="component" value="Unassembled WGS sequence"/>
</dbReference>
<protein>
    <recommendedName>
        <fullName evidence="7">Cytochrome aa3 subunit 2</fullName>
    </recommendedName>
</protein>
<dbReference type="InterPro" id="IPR002429">
    <property type="entry name" value="CcO_II-like_C"/>
</dbReference>
<keyword evidence="5" id="KW-0186">Copper</keyword>
<dbReference type="Pfam" id="PF00116">
    <property type="entry name" value="COX2"/>
    <property type="match status" value="1"/>
</dbReference>
<dbReference type="InterPro" id="IPR036909">
    <property type="entry name" value="Cyt_c-like_dom_sf"/>
</dbReference>
<evidence type="ECO:0000256" key="8">
    <source>
        <dbReference type="ARBA" id="ARBA00047816"/>
    </source>
</evidence>
<evidence type="ECO:0000259" key="11">
    <source>
        <dbReference type="PROSITE" id="PS51007"/>
    </source>
</evidence>
<proteinExistence type="predicted"/>
<evidence type="ECO:0000256" key="2">
    <source>
        <dbReference type="ARBA" id="ARBA00022617"/>
    </source>
</evidence>
<dbReference type="PANTHER" id="PTHR42838:SF2">
    <property type="entry name" value="NITROUS-OXIDE REDUCTASE"/>
    <property type="match status" value="1"/>
</dbReference>
<dbReference type="EMBL" id="JAUHMF010000001">
    <property type="protein sequence ID" value="MDT8897602.1"/>
    <property type="molecule type" value="Genomic_DNA"/>
</dbReference>
<dbReference type="InterPro" id="IPR001505">
    <property type="entry name" value="Copper_CuA"/>
</dbReference>
<dbReference type="Pfam" id="PF00034">
    <property type="entry name" value="Cytochrom_C"/>
    <property type="match status" value="1"/>
</dbReference>
<dbReference type="Gene3D" id="1.10.760.10">
    <property type="entry name" value="Cytochrome c-like domain"/>
    <property type="match status" value="1"/>
</dbReference>
<dbReference type="PANTHER" id="PTHR42838">
    <property type="entry name" value="CYTOCHROME C OXIDASE SUBUNIT II"/>
    <property type="match status" value="1"/>
</dbReference>
<keyword evidence="3 9" id="KW-0479">Metal-binding</keyword>
<dbReference type="PROSITE" id="PS50857">
    <property type="entry name" value="COX2_CUA"/>
    <property type="match status" value="1"/>
</dbReference>
<evidence type="ECO:0000256" key="5">
    <source>
        <dbReference type="ARBA" id="ARBA00023008"/>
    </source>
</evidence>
<feature type="domain" description="Cytochrome c" evidence="11">
    <location>
        <begin position="225"/>
        <end position="327"/>
    </location>
</feature>
<keyword evidence="13" id="KW-1185">Reference proteome</keyword>
<evidence type="ECO:0000256" key="9">
    <source>
        <dbReference type="PROSITE-ProRule" id="PRU00433"/>
    </source>
</evidence>
<reference evidence="12 13" key="1">
    <citation type="submission" date="2023-07" db="EMBL/GenBank/DDBJ databases">
        <title>Novel species of Thermanaerothrix with wide hydrolytic capabilities.</title>
        <authorList>
            <person name="Zayulina K.S."/>
            <person name="Podosokorskaya O.A."/>
            <person name="Elcheninov A.G."/>
        </authorList>
    </citation>
    <scope>NUCLEOTIDE SEQUENCE [LARGE SCALE GENOMIC DNA]</scope>
    <source>
        <strain evidence="12 13">4228-RoL</strain>
    </source>
</reference>
<keyword evidence="4 9" id="KW-0408">Iron</keyword>
<evidence type="ECO:0000256" key="6">
    <source>
        <dbReference type="ARBA" id="ARBA00024688"/>
    </source>
</evidence>
<dbReference type="InterPro" id="IPR051403">
    <property type="entry name" value="NosZ/Cyto_c_oxidase_sub2"/>
</dbReference>
<organism evidence="12 13">
    <name type="scientific">Thermanaerothrix solaris</name>
    <dbReference type="NCBI Taxonomy" id="3058434"/>
    <lineage>
        <taxon>Bacteria</taxon>
        <taxon>Bacillati</taxon>
        <taxon>Chloroflexota</taxon>
        <taxon>Anaerolineae</taxon>
        <taxon>Anaerolineales</taxon>
        <taxon>Anaerolineaceae</taxon>
        <taxon>Thermanaerothrix</taxon>
    </lineage>
</organism>
<dbReference type="Gene3D" id="2.60.40.420">
    <property type="entry name" value="Cupredoxins - blue copper proteins"/>
    <property type="match status" value="1"/>
</dbReference>
<evidence type="ECO:0000256" key="4">
    <source>
        <dbReference type="ARBA" id="ARBA00023004"/>
    </source>
</evidence>
<keyword evidence="2 9" id="KW-0349">Heme</keyword>
<dbReference type="SUPFAM" id="SSF46626">
    <property type="entry name" value="Cytochrome c"/>
    <property type="match status" value="1"/>
</dbReference>
<comment type="catalytic activity">
    <reaction evidence="8">
        <text>4 Fe(II)-[cytochrome c] + O2 + 8 H(+)(in) = 4 Fe(III)-[cytochrome c] + 2 H2O + 4 H(+)(out)</text>
        <dbReference type="Rhea" id="RHEA:11436"/>
        <dbReference type="Rhea" id="RHEA-COMP:10350"/>
        <dbReference type="Rhea" id="RHEA-COMP:14399"/>
        <dbReference type="ChEBI" id="CHEBI:15377"/>
        <dbReference type="ChEBI" id="CHEBI:15378"/>
        <dbReference type="ChEBI" id="CHEBI:15379"/>
        <dbReference type="ChEBI" id="CHEBI:29033"/>
        <dbReference type="ChEBI" id="CHEBI:29034"/>
        <dbReference type="EC" id="7.1.1.9"/>
    </reaction>
</comment>
<dbReference type="InterPro" id="IPR009056">
    <property type="entry name" value="Cyt_c-like_dom"/>
</dbReference>
<comment type="subcellular location">
    <subcellularLocation>
        <location evidence="1">Cell envelope</location>
    </subcellularLocation>
</comment>
<evidence type="ECO:0000313" key="12">
    <source>
        <dbReference type="EMBL" id="MDT8897602.1"/>
    </source>
</evidence>
<dbReference type="RefSeq" id="WP_315624265.1">
    <property type="nucleotide sequence ID" value="NZ_JAUHMF010000001.1"/>
</dbReference>
<feature type="domain" description="Cytochrome oxidase subunit II copper A binding" evidence="10">
    <location>
        <begin position="15"/>
        <end position="138"/>
    </location>
</feature>
<gene>
    <name evidence="12" type="ORF">QYE77_04930</name>
</gene>
<evidence type="ECO:0000256" key="7">
    <source>
        <dbReference type="ARBA" id="ARBA00031399"/>
    </source>
</evidence>